<reference evidence="1 2" key="1">
    <citation type="submission" date="2015-03" db="EMBL/GenBank/DDBJ databases">
        <authorList>
            <person name="Murphy D."/>
        </authorList>
    </citation>
    <scope>NUCLEOTIDE SEQUENCE [LARGE SCALE GENOMIC DNA]</scope>
    <source>
        <strain evidence="1 2">KMM 520</strain>
    </source>
</reference>
<dbReference type="OrthoDB" id="9785438at2"/>
<dbReference type="GO" id="GO:0015035">
    <property type="term" value="F:protein-disulfide reductase activity"/>
    <property type="evidence" value="ECO:0007669"/>
    <property type="project" value="InterPro"/>
</dbReference>
<dbReference type="PANTHER" id="PTHR33639:SF2">
    <property type="entry name" value="DUF393 DOMAIN-CONTAINING PROTEIN"/>
    <property type="match status" value="1"/>
</dbReference>
<organism evidence="1">
    <name type="scientific">Pseudoalteromonas translucida KMM 520</name>
    <dbReference type="NCBI Taxonomy" id="1315283"/>
    <lineage>
        <taxon>Bacteria</taxon>
        <taxon>Pseudomonadati</taxon>
        <taxon>Pseudomonadota</taxon>
        <taxon>Gammaproteobacteria</taxon>
        <taxon>Alteromonadales</taxon>
        <taxon>Pseudoalteromonadaceae</taxon>
        <taxon>Pseudoalteromonas</taxon>
    </lineage>
</organism>
<dbReference type="Pfam" id="PF04134">
    <property type="entry name" value="DCC1-like"/>
    <property type="match status" value="1"/>
</dbReference>
<dbReference type="Proteomes" id="UP000065261">
    <property type="component" value="Chromosome I"/>
</dbReference>
<dbReference type="AlphaFoldDB" id="A0A0U2VH88"/>
<sequence>MTIVAKQPPILLFDGVCNLCTGSVRFVIEHDANKKFRFASLQSAVAKSLLKQRGSEVTSKLGSVVLIDDSGIWFKSTAALRTAGQLSGLWPLLQVLLIIPQPLRDWGYDFIGARRYKWFGRTNACWLPAEDISDRFLD</sequence>
<dbReference type="EMBL" id="CP011034">
    <property type="protein sequence ID" value="ALS32837.1"/>
    <property type="molecule type" value="Genomic_DNA"/>
</dbReference>
<dbReference type="InterPro" id="IPR052927">
    <property type="entry name" value="DCC_oxidoreductase"/>
</dbReference>
<protein>
    <recommendedName>
        <fullName evidence="3">DCC family thiol-disulfide oxidoreductase YuxK</fullName>
    </recommendedName>
</protein>
<dbReference type="PATRIC" id="fig|1315283.4.peg.1429"/>
<evidence type="ECO:0000313" key="1">
    <source>
        <dbReference type="EMBL" id="ALS32837.1"/>
    </source>
</evidence>
<accession>A0A0U2VH88</accession>
<evidence type="ECO:0000313" key="2">
    <source>
        <dbReference type="Proteomes" id="UP000065261"/>
    </source>
</evidence>
<gene>
    <name evidence="1" type="ORF">PTRA_a1657</name>
</gene>
<dbReference type="InterPro" id="IPR007263">
    <property type="entry name" value="DCC1-like"/>
</dbReference>
<evidence type="ECO:0008006" key="3">
    <source>
        <dbReference type="Google" id="ProtNLM"/>
    </source>
</evidence>
<dbReference type="RefSeq" id="WP_058373244.1">
    <property type="nucleotide sequence ID" value="NZ_CP011034.1"/>
</dbReference>
<dbReference type="PANTHER" id="PTHR33639">
    <property type="entry name" value="THIOL-DISULFIDE OXIDOREDUCTASE DCC"/>
    <property type="match status" value="1"/>
</dbReference>
<name>A0A0U2VH88_9GAMM</name>
<proteinExistence type="predicted"/>
<dbReference type="KEGG" id="ptn:PTRA_a1657"/>